<keyword evidence="1" id="KW-1133">Transmembrane helix</keyword>
<evidence type="ECO:0000313" key="2">
    <source>
        <dbReference type="EMBL" id="JAD25251.1"/>
    </source>
</evidence>
<protein>
    <submittedName>
        <fullName evidence="2">Uncharacterized protein</fullName>
    </submittedName>
</protein>
<organism evidence="2">
    <name type="scientific">Arundo donax</name>
    <name type="common">Giant reed</name>
    <name type="synonym">Donax arundinaceus</name>
    <dbReference type="NCBI Taxonomy" id="35708"/>
    <lineage>
        <taxon>Eukaryota</taxon>
        <taxon>Viridiplantae</taxon>
        <taxon>Streptophyta</taxon>
        <taxon>Embryophyta</taxon>
        <taxon>Tracheophyta</taxon>
        <taxon>Spermatophyta</taxon>
        <taxon>Magnoliopsida</taxon>
        <taxon>Liliopsida</taxon>
        <taxon>Poales</taxon>
        <taxon>Poaceae</taxon>
        <taxon>PACMAD clade</taxon>
        <taxon>Arundinoideae</taxon>
        <taxon>Arundineae</taxon>
        <taxon>Arundo</taxon>
    </lineage>
</organism>
<name>A0A0A8YH56_ARUDO</name>
<keyword evidence="1" id="KW-0812">Transmembrane</keyword>
<dbReference type="AlphaFoldDB" id="A0A0A8YH56"/>
<sequence length="52" mass="5669">MPFSSFNSMCTAPDFTLLGLYCTDCVLADLLIVVCALPILCVASCCLEIMFR</sequence>
<evidence type="ECO:0000256" key="1">
    <source>
        <dbReference type="SAM" id="Phobius"/>
    </source>
</evidence>
<proteinExistence type="predicted"/>
<keyword evidence="1" id="KW-0472">Membrane</keyword>
<reference evidence="2" key="2">
    <citation type="journal article" date="2015" name="Data Brief">
        <title>Shoot transcriptome of the giant reed, Arundo donax.</title>
        <authorList>
            <person name="Barrero R.A."/>
            <person name="Guerrero F.D."/>
            <person name="Moolhuijzen P."/>
            <person name="Goolsby J.A."/>
            <person name="Tidwell J."/>
            <person name="Bellgard S.E."/>
            <person name="Bellgard M.I."/>
        </authorList>
    </citation>
    <scope>NUCLEOTIDE SEQUENCE</scope>
    <source>
        <tissue evidence="2">Shoot tissue taken approximately 20 cm above the soil surface</tissue>
    </source>
</reference>
<feature type="transmembrane region" description="Helical" evidence="1">
    <location>
        <begin position="30"/>
        <end position="51"/>
    </location>
</feature>
<reference evidence="2" key="1">
    <citation type="submission" date="2014-09" db="EMBL/GenBank/DDBJ databases">
        <authorList>
            <person name="Magalhaes I.L.F."/>
            <person name="Oliveira U."/>
            <person name="Santos F.R."/>
            <person name="Vidigal T.H.D.A."/>
            <person name="Brescovit A.D."/>
            <person name="Santos A.J."/>
        </authorList>
    </citation>
    <scope>NUCLEOTIDE SEQUENCE</scope>
    <source>
        <tissue evidence="2">Shoot tissue taken approximately 20 cm above the soil surface</tissue>
    </source>
</reference>
<accession>A0A0A8YH56</accession>
<dbReference type="EMBL" id="GBRH01272644">
    <property type="protein sequence ID" value="JAD25251.1"/>
    <property type="molecule type" value="Transcribed_RNA"/>
</dbReference>